<dbReference type="SMART" id="SM00116">
    <property type="entry name" value="CBS"/>
    <property type="match status" value="2"/>
</dbReference>
<accession>A0A1H0RJ30</accession>
<keyword evidence="1 2" id="KW-0129">CBS domain</keyword>
<evidence type="ECO:0000313" key="5">
    <source>
        <dbReference type="Proteomes" id="UP000199073"/>
    </source>
</evidence>
<protein>
    <submittedName>
        <fullName evidence="4">CBS domain-containing protein</fullName>
    </submittedName>
</protein>
<dbReference type="EMBL" id="FNJI01000015">
    <property type="protein sequence ID" value="SDP29534.1"/>
    <property type="molecule type" value="Genomic_DNA"/>
</dbReference>
<keyword evidence="5" id="KW-1185">Reference proteome</keyword>
<gene>
    <name evidence="4" type="ORF">SAMN05660330_02323</name>
</gene>
<dbReference type="Pfam" id="PF00571">
    <property type="entry name" value="CBS"/>
    <property type="match status" value="2"/>
</dbReference>
<dbReference type="Gene3D" id="3.10.580.10">
    <property type="entry name" value="CBS-domain"/>
    <property type="match status" value="1"/>
</dbReference>
<dbReference type="SUPFAM" id="SSF54631">
    <property type="entry name" value="CBS-domain pair"/>
    <property type="match status" value="1"/>
</dbReference>
<dbReference type="InterPro" id="IPR051257">
    <property type="entry name" value="Diverse_CBS-Domain"/>
</dbReference>
<dbReference type="PROSITE" id="PS51371">
    <property type="entry name" value="CBS"/>
    <property type="match status" value="2"/>
</dbReference>
<evidence type="ECO:0000313" key="4">
    <source>
        <dbReference type="EMBL" id="SDP29534.1"/>
    </source>
</evidence>
<dbReference type="OrthoDB" id="5430858at2"/>
<evidence type="ECO:0000256" key="2">
    <source>
        <dbReference type="PROSITE-ProRule" id="PRU00703"/>
    </source>
</evidence>
<dbReference type="AlphaFoldDB" id="A0A1H0RJ30"/>
<evidence type="ECO:0000256" key="1">
    <source>
        <dbReference type="ARBA" id="ARBA00023122"/>
    </source>
</evidence>
<dbReference type="PANTHER" id="PTHR43080:SF2">
    <property type="entry name" value="CBS DOMAIN-CONTAINING PROTEIN"/>
    <property type="match status" value="1"/>
</dbReference>
<dbReference type="Proteomes" id="UP000199073">
    <property type="component" value="Unassembled WGS sequence"/>
</dbReference>
<name>A0A1H0RJ30_9BACT</name>
<dbReference type="PANTHER" id="PTHR43080">
    <property type="entry name" value="CBS DOMAIN-CONTAINING PROTEIN CBSX3, MITOCHONDRIAL"/>
    <property type="match status" value="1"/>
</dbReference>
<dbReference type="InterPro" id="IPR000644">
    <property type="entry name" value="CBS_dom"/>
</dbReference>
<feature type="domain" description="CBS" evidence="3">
    <location>
        <begin position="7"/>
        <end position="70"/>
    </location>
</feature>
<organism evidence="4 5">
    <name type="scientific">Desulforhopalus singaporensis</name>
    <dbReference type="NCBI Taxonomy" id="91360"/>
    <lineage>
        <taxon>Bacteria</taxon>
        <taxon>Pseudomonadati</taxon>
        <taxon>Thermodesulfobacteriota</taxon>
        <taxon>Desulfobulbia</taxon>
        <taxon>Desulfobulbales</taxon>
        <taxon>Desulfocapsaceae</taxon>
        <taxon>Desulforhopalus</taxon>
    </lineage>
</organism>
<feature type="domain" description="CBS" evidence="3">
    <location>
        <begin position="99"/>
        <end position="156"/>
    </location>
</feature>
<dbReference type="STRING" id="91360.SAMN05660330_02323"/>
<dbReference type="InterPro" id="IPR046342">
    <property type="entry name" value="CBS_dom_sf"/>
</dbReference>
<proteinExistence type="predicted"/>
<reference evidence="4 5" key="1">
    <citation type="submission" date="2016-10" db="EMBL/GenBank/DDBJ databases">
        <authorList>
            <person name="de Groot N.N."/>
        </authorList>
    </citation>
    <scope>NUCLEOTIDE SEQUENCE [LARGE SCALE GENOMIC DNA]</scope>
    <source>
        <strain evidence="4 5">DSM 12130</strain>
    </source>
</reference>
<evidence type="ECO:0000259" key="3">
    <source>
        <dbReference type="PROSITE" id="PS51371"/>
    </source>
</evidence>
<dbReference type="RefSeq" id="WP_092222976.1">
    <property type="nucleotide sequence ID" value="NZ_FNJI01000015.1"/>
</dbReference>
<sequence>MKVKDIMEPLRNWLTPEMTLTEAINVFRATKRHHGMPVNGLVVLDTRMHLVGIVSTKDILRRLIPSHLYLTDRHHHIPLDSVRADKAGEFSCTTVDRVMTEDVRVITSDESIFRCADVFLTEQVRRLPVTRSGDGKVAGMVYLRDVYNTLTELVAG</sequence>